<keyword evidence="1" id="KW-0175">Coiled coil</keyword>
<name>A0ABD0YTF4_9HEMI</name>
<keyword evidence="3" id="KW-1185">Reference proteome</keyword>
<dbReference type="Proteomes" id="UP001558652">
    <property type="component" value="Unassembled WGS sequence"/>
</dbReference>
<evidence type="ECO:0000313" key="2">
    <source>
        <dbReference type="EMBL" id="KAL1139260.1"/>
    </source>
</evidence>
<evidence type="ECO:0000256" key="1">
    <source>
        <dbReference type="SAM" id="Coils"/>
    </source>
</evidence>
<dbReference type="AlphaFoldDB" id="A0ABD0YTF4"/>
<organism evidence="2 3">
    <name type="scientific">Ranatra chinensis</name>
    <dbReference type="NCBI Taxonomy" id="642074"/>
    <lineage>
        <taxon>Eukaryota</taxon>
        <taxon>Metazoa</taxon>
        <taxon>Ecdysozoa</taxon>
        <taxon>Arthropoda</taxon>
        <taxon>Hexapoda</taxon>
        <taxon>Insecta</taxon>
        <taxon>Pterygota</taxon>
        <taxon>Neoptera</taxon>
        <taxon>Paraneoptera</taxon>
        <taxon>Hemiptera</taxon>
        <taxon>Heteroptera</taxon>
        <taxon>Panheteroptera</taxon>
        <taxon>Nepomorpha</taxon>
        <taxon>Nepidae</taxon>
        <taxon>Ranatrinae</taxon>
        <taxon>Ranatra</taxon>
    </lineage>
</organism>
<protein>
    <submittedName>
        <fullName evidence="2">Uncharacterized protein</fullName>
    </submittedName>
</protein>
<gene>
    <name evidence="2" type="ORF">AAG570_006246</name>
</gene>
<proteinExistence type="predicted"/>
<evidence type="ECO:0000313" key="3">
    <source>
        <dbReference type="Proteomes" id="UP001558652"/>
    </source>
</evidence>
<feature type="coiled-coil region" evidence="1">
    <location>
        <begin position="145"/>
        <end position="193"/>
    </location>
</feature>
<sequence length="238" mass="27310">MNELNRGAWFSGADRVVNEKVKDDNLRKIEIVGAGELSRPKQQLVRKLASNLQLCNQMLAGIDKEATLRKDDNVMFTSVLQNLSDIVKALGLNVSAYKKNGKKEEGKRHKSRESLDEEPFYEKYENILSCWMEERGRLEITIANCKLLESTNKHLAEKNENMKAEITKYNELLNQANDSIANFEKRLAQTEAFLQKSEALKSRLAAAHQTMLTQRKQIDEMQIKLAEKCQELDKIHSK</sequence>
<comment type="caution">
    <text evidence="2">The sequence shown here is derived from an EMBL/GenBank/DDBJ whole genome shotgun (WGS) entry which is preliminary data.</text>
</comment>
<dbReference type="EMBL" id="JBFDAA010000002">
    <property type="protein sequence ID" value="KAL1139260.1"/>
    <property type="molecule type" value="Genomic_DNA"/>
</dbReference>
<accession>A0ABD0YTF4</accession>
<reference evidence="2 3" key="1">
    <citation type="submission" date="2024-07" db="EMBL/GenBank/DDBJ databases">
        <title>Chromosome-level genome assembly of the water stick insect Ranatra chinensis (Heteroptera: Nepidae).</title>
        <authorList>
            <person name="Liu X."/>
        </authorList>
    </citation>
    <scope>NUCLEOTIDE SEQUENCE [LARGE SCALE GENOMIC DNA]</scope>
    <source>
        <strain evidence="2">Cailab_2021Rc</strain>
        <tissue evidence="2">Muscle</tissue>
    </source>
</reference>